<name>A0A178YQM1_SINSA</name>
<dbReference type="PANTHER" id="PTHR12128:SF66">
    <property type="entry name" value="4-HYDROXY-2-OXOGLUTARATE ALDOLASE, MITOCHONDRIAL"/>
    <property type="match status" value="1"/>
</dbReference>
<proteinExistence type="inferred from homology"/>
<evidence type="ECO:0000313" key="7">
    <source>
        <dbReference type="Proteomes" id="UP000078507"/>
    </source>
</evidence>
<organism evidence="6 7">
    <name type="scientific">Sinorhizobium saheli</name>
    <dbReference type="NCBI Taxonomy" id="36856"/>
    <lineage>
        <taxon>Bacteria</taxon>
        <taxon>Pseudomonadati</taxon>
        <taxon>Pseudomonadota</taxon>
        <taxon>Alphaproteobacteria</taxon>
        <taxon>Hyphomicrobiales</taxon>
        <taxon>Rhizobiaceae</taxon>
        <taxon>Sinorhizobium/Ensifer group</taxon>
        <taxon>Sinorhizobium</taxon>
    </lineage>
</organism>
<feature type="active site" description="Proton donor/acceptor" evidence="4">
    <location>
        <position position="134"/>
    </location>
</feature>
<evidence type="ECO:0000256" key="2">
    <source>
        <dbReference type="ARBA" id="ARBA00023239"/>
    </source>
</evidence>
<dbReference type="STRING" id="36856.ATB98_03300"/>
<dbReference type="SMART" id="SM01130">
    <property type="entry name" value="DHDPS"/>
    <property type="match status" value="1"/>
</dbReference>
<dbReference type="Proteomes" id="UP000078507">
    <property type="component" value="Unassembled WGS sequence"/>
</dbReference>
<protein>
    <submittedName>
        <fullName evidence="6">Dihydrodipicolinate synthase</fullName>
    </submittedName>
</protein>
<gene>
    <name evidence="6" type="ORF">ATB98_03300</name>
</gene>
<dbReference type="PIRSF" id="PIRSF001365">
    <property type="entry name" value="DHDPS"/>
    <property type="match status" value="1"/>
</dbReference>
<dbReference type="EMBL" id="LNQB01000049">
    <property type="protein sequence ID" value="OAP49900.1"/>
    <property type="molecule type" value="Genomic_DNA"/>
</dbReference>
<feature type="active site" description="Schiff-base intermediate with substrate" evidence="4">
    <location>
        <position position="162"/>
    </location>
</feature>
<keyword evidence="7" id="KW-1185">Reference proteome</keyword>
<evidence type="ECO:0000256" key="3">
    <source>
        <dbReference type="PIRNR" id="PIRNR001365"/>
    </source>
</evidence>
<dbReference type="SUPFAM" id="SSF51569">
    <property type="entry name" value="Aldolase"/>
    <property type="match status" value="1"/>
</dbReference>
<dbReference type="InterPro" id="IPR002220">
    <property type="entry name" value="DapA-like"/>
</dbReference>
<comment type="caution">
    <text evidence="6">The sequence shown here is derived from an EMBL/GenBank/DDBJ whole genome shotgun (WGS) entry which is preliminary data.</text>
</comment>
<dbReference type="OrthoDB" id="9778880at2"/>
<dbReference type="RefSeq" id="WP_066868676.1">
    <property type="nucleotide sequence ID" value="NZ_LNQB01000049.1"/>
</dbReference>
<dbReference type="GO" id="GO:0005829">
    <property type="term" value="C:cytosol"/>
    <property type="evidence" value="ECO:0007669"/>
    <property type="project" value="TreeGrafter"/>
</dbReference>
<dbReference type="AlphaFoldDB" id="A0A178YQM1"/>
<evidence type="ECO:0000256" key="1">
    <source>
        <dbReference type="ARBA" id="ARBA00007592"/>
    </source>
</evidence>
<evidence type="ECO:0000256" key="4">
    <source>
        <dbReference type="PIRSR" id="PIRSR001365-1"/>
    </source>
</evidence>
<dbReference type="GO" id="GO:0008840">
    <property type="term" value="F:4-hydroxy-tetrahydrodipicolinate synthase activity"/>
    <property type="evidence" value="ECO:0007669"/>
    <property type="project" value="TreeGrafter"/>
</dbReference>
<feature type="binding site" evidence="5">
    <location>
        <position position="47"/>
    </location>
    <ligand>
        <name>pyruvate</name>
        <dbReference type="ChEBI" id="CHEBI:15361"/>
    </ligand>
</feature>
<dbReference type="Gene3D" id="3.20.20.70">
    <property type="entry name" value="Aldolase class I"/>
    <property type="match status" value="1"/>
</dbReference>
<sequence>MAFLSGLSAFPITPIDLDGRVDTAALKRLVARLCIAGVDSIGLLGSTGTYMYLSREERRRALDATIEEANGVPVVAGVGALRTDEAVRLAQDAKAAGAAAGLLAAVSYAPLTEDEVFEHFSTVARKSGLPIVIYDNPGTTHFRFTAVLVERLAQVPGIVAIKNPTEKAEEIASHLGQQRSATPKGFSIGYSGDWNAAQAMICGADTWYSVLAGILPDVCLRIVRAAQNGDAEEALRIDASLAPIWELFKRFSSLRTVYTMADLLGVCRAEPPRPILPLPPFAKEQVAHCLTLLEQDLA</sequence>
<keyword evidence="2 3" id="KW-0456">Lyase</keyword>
<dbReference type="PANTHER" id="PTHR12128">
    <property type="entry name" value="DIHYDRODIPICOLINATE SYNTHASE"/>
    <property type="match status" value="1"/>
</dbReference>
<evidence type="ECO:0000313" key="6">
    <source>
        <dbReference type="EMBL" id="OAP49900.1"/>
    </source>
</evidence>
<evidence type="ECO:0000256" key="5">
    <source>
        <dbReference type="PIRSR" id="PIRSR001365-2"/>
    </source>
</evidence>
<dbReference type="Pfam" id="PF00701">
    <property type="entry name" value="DHDPS"/>
    <property type="match status" value="1"/>
</dbReference>
<reference evidence="6 7" key="1">
    <citation type="submission" date="2015-11" db="EMBL/GenBank/DDBJ databases">
        <title>Ensifer anhuiense sp. nov., an effective nitrogen fixation bacterium with Glycine soja.</title>
        <authorList>
            <person name="Yan H."/>
            <person name="Chen W."/>
        </authorList>
    </citation>
    <scope>NUCLEOTIDE SEQUENCE [LARGE SCALE GENOMIC DNA]</scope>
    <source>
        <strain evidence="6 7">LMG 7837</strain>
    </source>
</reference>
<comment type="similarity">
    <text evidence="1 3">Belongs to the DapA family.</text>
</comment>
<dbReference type="PRINTS" id="PR00146">
    <property type="entry name" value="DHPICSNTHASE"/>
</dbReference>
<dbReference type="CDD" id="cd00408">
    <property type="entry name" value="DHDPS-like"/>
    <property type="match status" value="1"/>
</dbReference>
<dbReference type="InterPro" id="IPR013785">
    <property type="entry name" value="Aldolase_TIM"/>
</dbReference>
<accession>A0A178YQM1</accession>